<dbReference type="Proteomes" id="UP000054908">
    <property type="component" value="Unassembled WGS sequence"/>
</dbReference>
<keyword evidence="1" id="KW-0472">Membrane</keyword>
<evidence type="ECO:0000313" key="2">
    <source>
        <dbReference type="EMBL" id="KTD23513.1"/>
    </source>
</evidence>
<dbReference type="InterPro" id="IPR009883">
    <property type="entry name" value="YgfX"/>
</dbReference>
<dbReference type="Pfam" id="PF07254">
    <property type="entry name" value="Cpta_toxin"/>
    <property type="match status" value="1"/>
</dbReference>
<dbReference type="STRING" id="466.Lmac_3189"/>
<reference evidence="2 3" key="1">
    <citation type="submission" date="2015-11" db="EMBL/GenBank/DDBJ databases">
        <title>Genomic analysis of 38 Legionella species identifies large and diverse effector repertoires.</title>
        <authorList>
            <person name="Burstein D."/>
            <person name="Amaro F."/>
            <person name="Zusman T."/>
            <person name="Lifshitz Z."/>
            <person name="Cohen O."/>
            <person name="Gilbert J.A."/>
            <person name="Pupko T."/>
            <person name="Shuman H.A."/>
            <person name="Segal G."/>
        </authorList>
    </citation>
    <scope>NUCLEOTIDE SEQUENCE [LARGE SCALE GENOMIC DNA]</scope>
    <source>
        <strain evidence="2 3">PX-1-G2-E2</strain>
    </source>
</reference>
<name>A0A0W0VUE0_9GAMM</name>
<dbReference type="PATRIC" id="fig|466.6.peg.3413"/>
<accession>A0A0W0VUE0</accession>
<sequence>MLNLSECRITLGRSTHYAKLALLIHLSAILLLAYSSFILLLKIAITAFLLWQLIRIFNNPLPYPNYVMLTYHERWVLHGQDHQERIYEKGRVVVSIGLFFLFELSGKNKKKLIVIFRDQIEEHSYRLLGIIEKIQPKLLD</sequence>
<keyword evidence="3" id="KW-1185">Reference proteome</keyword>
<protein>
    <recommendedName>
        <fullName evidence="4">Transmembrane protein</fullName>
    </recommendedName>
</protein>
<evidence type="ECO:0000256" key="1">
    <source>
        <dbReference type="SAM" id="Phobius"/>
    </source>
</evidence>
<feature type="transmembrane region" description="Helical" evidence="1">
    <location>
        <begin position="20"/>
        <end position="51"/>
    </location>
</feature>
<evidence type="ECO:0008006" key="4">
    <source>
        <dbReference type="Google" id="ProtNLM"/>
    </source>
</evidence>
<comment type="caution">
    <text evidence="2">The sequence shown here is derived from an EMBL/GenBank/DDBJ whole genome shotgun (WGS) entry which is preliminary data.</text>
</comment>
<organism evidence="2 3">
    <name type="scientific">Legionella maceachernii</name>
    <dbReference type="NCBI Taxonomy" id="466"/>
    <lineage>
        <taxon>Bacteria</taxon>
        <taxon>Pseudomonadati</taxon>
        <taxon>Pseudomonadota</taxon>
        <taxon>Gammaproteobacteria</taxon>
        <taxon>Legionellales</taxon>
        <taxon>Legionellaceae</taxon>
        <taxon>Legionella</taxon>
    </lineage>
</organism>
<dbReference type="EMBL" id="LNYL01000054">
    <property type="protein sequence ID" value="KTD23513.1"/>
    <property type="molecule type" value="Genomic_DNA"/>
</dbReference>
<proteinExistence type="predicted"/>
<keyword evidence="1" id="KW-0812">Transmembrane</keyword>
<dbReference type="AlphaFoldDB" id="A0A0W0VUE0"/>
<evidence type="ECO:0000313" key="3">
    <source>
        <dbReference type="Proteomes" id="UP000054908"/>
    </source>
</evidence>
<gene>
    <name evidence="2" type="ORF">Lmac_3189</name>
</gene>
<keyword evidence="1" id="KW-1133">Transmembrane helix</keyword>
<dbReference type="RefSeq" id="WP_133140990.1">
    <property type="nucleotide sequence ID" value="NZ_CAAAIB010000011.1"/>
</dbReference>